<feature type="transmembrane region" description="Helical" evidence="7">
    <location>
        <begin position="354"/>
        <end position="384"/>
    </location>
</feature>
<dbReference type="EMBL" id="AP027041">
    <property type="protein sequence ID" value="BDU16777.1"/>
    <property type="molecule type" value="Genomic_DNA"/>
</dbReference>
<evidence type="ECO:0000256" key="2">
    <source>
        <dbReference type="ARBA" id="ARBA00005262"/>
    </source>
</evidence>
<evidence type="ECO:0000256" key="4">
    <source>
        <dbReference type="ARBA" id="ARBA00022692"/>
    </source>
</evidence>
<evidence type="ECO:0000256" key="5">
    <source>
        <dbReference type="ARBA" id="ARBA00022989"/>
    </source>
</evidence>
<feature type="transmembrane region" description="Helical" evidence="7">
    <location>
        <begin position="322"/>
        <end position="342"/>
    </location>
</feature>
<dbReference type="RefSeq" id="WP_281778763.1">
    <property type="nucleotide sequence ID" value="NZ_AP027041.1"/>
</dbReference>
<keyword evidence="5 7" id="KW-1133">Transmembrane helix</keyword>
<feature type="transmembrane region" description="Helical" evidence="7">
    <location>
        <begin position="185"/>
        <end position="206"/>
    </location>
</feature>
<feature type="transmembrane region" description="Helical" evidence="7">
    <location>
        <begin position="155"/>
        <end position="173"/>
    </location>
</feature>
<dbReference type="PANTHER" id="PTHR33567">
    <property type="entry name" value="CHROMATE ION TRANSPORTER (EUROFUNG)"/>
    <property type="match status" value="1"/>
</dbReference>
<dbReference type="PIRSF" id="PIRSF004810">
    <property type="entry name" value="ChrA"/>
    <property type="match status" value="1"/>
</dbReference>
<proteinExistence type="inferred from homology"/>
<dbReference type="Pfam" id="PF02417">
    <property type="entry name" value="Chromate_transp"/>
    <property type="match status" value="2"/>
</dbReference>
<gene>
    <name evidence="8" type="primary">chrA</name>
    <name evidence="8" type="ORF">LA521A_19780</name>
</gene>
<feature type="transmembrane region" description="Helical" evidence="7">
    <location>
        <begin position="133"/>
        <end position="149"/>
    </location>
</feature>
<evidence type="ECO:0000256" key="7">
    <source>
        <dbReference type="SAM" id="Phobius"/>
    </source>
</evidence>
<organism evidence="8 9">
    <name type="scientific">Lysobacter auxotrophicus</name>
    <dbReference type="NCBI Taxonomy" id="2992573"/>
    <lineage>
        <taxon>Bacteria</taxon>
        <taxon>Pseudomonadati</taxon>
        <taxon>Pseudomonadota</taxon>
        <taxon>Gammaproteobacteria</taxon>
        <taxon>Lysobacterales</taxon>
        <taxon>Lysobacteraceae</taxon>
        <taxon>Lysobacter</taxon>
    </lineage>
</organism>
<keyword evidence="3" id="KW-1003">Cell membrane</keyword>
<feature type="transmembrane region" description="Helical" evidence="7">
    <location>
        <begin position="285"/>
        <end position="310"/>
    </location>
</feature>
<comment type="similarity">
    <text evidence="2">Belongs to the chromate ion transporter (CHR) (TC 2.A.51) family.</text>
</comment>
<dbReference type="InterPro" id="IPR003370">
    <property type="entry name" value="Chromate_transpt"/>
</dbReference>
<dbReference type="NCBIfam" id="TIGR00937">
    <property type="entry name" value="2A51"/>
    <property type="match status" value="1"/>
</dbReference>
<feature type="transmembrane region" description="Helical" evidence="7">
    <location>
        <begin position="250"/>
        <end position="273"/>
    </location>
</feature>
<evidence type="ECO:0000256" key="1">
    <source>
        <dbReference type="ARBA" id="ARBA00004651"/>
    </source>
</evidence>
<feature type="transmembrane region" description="Helical" evidence="7">
    <location>
        <begin position="71"/>
        <end position="94"/>
    </location>
</feature>
<evidence type="ECO:0000256" key="3">
    <source>
        <dbReference type="ARBA" id="ARBA00022475"/>
    </source>
</evidence>
<comment type="subcellular location">
    <subcellularLocation>
        <location evidence="1">Cell membrane</location>
        <topology evidence="1">Multi-pass membrane protein</topology>
    </subcellularLocation>
</comment>
<sequence>MFRAFLRLGLVSFGGPIAHLGYFREEFVVRRRWLDDERYAQLLAICQFLPGPASSQMGFAIGLLRAGWRGALAAFVGFTLPSALLMFGFASVSARLDRGLGAAVVHGLKLVAVAVVAHGLLGMARQMTPDARRLAIAVLACACVLWFGTAWAQLIAIAMGAVLGGLLCGRVALRASPSTLPVRYGRSVALALLAVFACGLVAALAWPSQAPTAGAMAAAFYRAGALVFGGGHVVLPLLQEALVESGWIPSATFLAGYGAAQAVPGPMFSIAAYLGAVVPTGWPSAAFACVAVLAVFAPGFLLLAATLPFWQRVQAMRGAGPMLAGVNAAVVGLLAAAFYDPVWTQGIASWRDVLVVIVAFALLLRLRAGALWVVAWCVGASVVLSL</sequence>
<accession>A0ABM8DDV2</accession>
<feature type="transmembrane region" description="Helical" evidence="7">
    <location>
        <begin position="218"/>
        <end position="238"/>
    </location>
</feature>
<evidence type="ECO:0000313" key="9">
    <source>
        <dbReference type="Proteomes" id="UP001317822"/>
    </source>
</evidence>
<keyword evidence="9" id="KW-1185">Reference proteome</keyword>
<dbReference type="Proteomes" id="UP001317822">
    <property type="component" value="Chromosome"/>
</dbReference>
<name>A0ABM8DDV2_9GAMM</name>
<keyword evidence="6 7" id="KW-0472">Membrane</keyword>
<dbReference type="PANTHER" id="PTHR33567:SF3">
    <property type="entry name" value="CHROMATE ION TRANSPORTER (EUROFUNG)"/>
    <property type="match status" value="1"/>
</dbReference>
<evidence type="ECO:0000313" key="8">
    <source>
        <dbReference type="EMBL" id="BDU16777.1"/>
    </source>
</evidence>
<reference evidence="8 9" key="1">
    <citation type="journal article" date="2023" name="Int. J. Syst. Evol. Microbiol.">
        <title>Physiological and genomic analyses of cobalamin (vitamin B12)-auxotrophy of Lysobacter auxotrophicus sp. nov., a methionine-auxotrophic chitinolytic bacterium isolated from chitin-treated soil.</title>
        <authorList>
            <person name="Saito A."/>
            <person name="Dohra H."/>
            <person name="Hamada M."/>
            <person name="Moriuchi R."/>
            <person name="Kotsuchibashi Y."/>
            <person name="Mori K."/>
        </authorList>
    </citation>
    <scope>NUCLEOTIDE SEQUENCE [LARGE SCALE GENOMIC DNA]</scope>
    <source>
        <strain evidence="8 9">5-21a</strain>
    </source>
</reference>
<protein>
    <submittedName>
        <fullName evidence="8">Chromate efflux transporter</fullName>
    </submittedName>
</protein>
<dbReference type="InterPro" id="IPR014047">
    <property type="entry name" value="Chr_Tranpt_l_chain"/>
</dbReference>
<feature type="transmembrane region" description="Helical" evidence="7">
    <location>
        <begin position="100"/>
        <end position="121"/>
    </location>
</feature>
<keyword evidence="4 7" id="KW-0812">Transmembrane</keyword>
<evidence type="ECO:0000256" key="6">
    <source>
        <dbReference type="ARBA" id="ARBA00023136"/>
    </source>
</evidence>